<dbReference type="PROSITE" id="PS51186">
    <property type="entry name" value="GNAT"/>
    <property type="match status" value="1"/>
</dbReference>
<sequence length="261" mass="28567">MAYVNNYTPPPPAPAVLPESELYGPEPYDINFAYPIHAPTLESASLKLVPFVPAVHGAAYWAAVSPALASTFRYYPALLPTLADTLAFVERAVRQNPHATLFAALDKTRADAAHPEWAGALAGIAGLFNTAPANLATELGFVVVFPAFRGTHVAKHMVGVLLRYVLELPGARVPGLGFRRVVWSAHPENAASIGLAERMGFRREGLLRWVWVLDDAVRETGEEAREDAFKGKRGRDSVVLSVCWDDWEGGVRERVREVLDK</sequence>
<dbReference type="InterPro" id="IPR016181">
    <property type="entry name" value="Acyl_CoA_acyltransferase"/>
</dbReference>
<dbReference type="GO" id="GO:0008999">
    <property type="term" value="F:protein-N-terminal-alanine acetyltransferase activity"/>
    <property type="evidence" value="ECO:0007669"/>
    <property type="project" value="TreeGrafter"/>
</dbReference>
<proteinExistence type="predicted"/>
<dbReference type="GO" id="GO:1990189">
    <property type="term" value="F:protein N-terminal-serine acetyltransferase activity"/>
    <property type="evidence" value="ECO:0007669"/>
    <property type="project" value="TreeGrafter"/>
</dbReference>
<dbReference type="InterPro" id="IPR000182">
    <property type="entry name" value="GNAT_dom"/>
</dbReference>
<keyword evidence="1" id="KW-0808">Transferase</keyword>
<dbReference type="PANTHER" id="PTHR43441:SF5">
    <property type="entry name" value="FAMILY ACETYLTRANSFERASE, PUTATIVE-RELATED"/>
    <property type="match status" value="1"/>
</dbReference>
<dbReference type="InterPro" id="IPR051908">
    <property type="entry name" value="Ribosomal_N-acetyltransferase"/>
</dbReference>
<name>A0A4Q9NR83_9APHY</name>
<dbReference type="Gene3D" id="3.40.630.30">
    <property type="match status" value="1"/>
</dbReference>
<dbReference type="EMBL" id="ML145204">
    <property type="protein sequence ID" value="TBU53810.1"/>
    <property type="molecule type" value="Genomic_DNA"/>
</dbReference>
<gene>
    <name evidence="1" type="ORF">BD310DRAFT_937261</name>
</gene>
<dbReference type="Pfam" id="PF13302">
    <property type="entry name" value="Acetyltransf_3"/>
    <property type="match status" value="1"/>
</dbReference>
<protein>
    <submittedName>
        <fullName evidence="1">Acyl-CoA N-acyltransferase</fullName>
    </submittedName>
</protein>
<keyword evidence="2" id="KW-1185">Reference proteome</keyword>
<dbReference type="SUPFAM" id="SSF55729">
    <property type="entry name" value="Acyl-CoA N-acyltransferases (Nat)"/>
    <property type="match status" value="1"/>
</dbReference>
<reference evidence="1 2" key="1">
    <citation type="submission" date="2019-01" db="EMBL/GenBank/DDBJ databases">
        <title>Draft genome sequences of three monokaryotic isolates of the white-rot basidiomycete fungus Dichomitus squalens.</title>
        <authorList>
            <consortium name="DOE Joint Genome Institute"/>
            <person name="Lopez S.C."/>
            <person name="Andreopoulos B."/>
            <person name="Pangilinan J."/>
            <person name="Lipzen A."/>
            <person name="Riley R."/>
            <person name="Ahrendt S."/>
            <person name="Ng V."/>
            <person name="Barry K."/>
            <person name="Daum C."/>
            <person name="Grigoriev I.V."/>
            <person name="Hilden K.S."/>
            <person name="Makela M.R."/>
            <person name="de Vries R.P."/>
        </authorList>
    </citation>
    <scope>NUCLEOTIDE SEQUENCE [LARGE SCALE GENOMIC DNA]</scope>
    <source>
        <strain evidence="1 2">CBS 464.89</strain>
    </source>
</reference>
<accession>A0A4Q9NR83</accession>
<evidence type="ECO:0000313" key="2">
    <source>
        <dbReference type="Proteomes" id="UP000292082"/>
    </source>
</evidence>
<organism evidence="1 2">
    <name type="scientific">Dichomitus squalens</name>
    <dbReference type="NCBI Taxonomy" id="114155"/>
    <lineage>
        <taxon>Eukaryota</taxon>
        <taxon>Fungi</taxon>
        <taxon>Dikarya</taxon>
        <taxon>Basidiomycota</taxon>
        <taxon>Agaricomycotina</taxon>
        <taxon>Agaricomycetes</taxon>
        <taxon>Polyporales</taxon>
        <taxon>Polyporaceae</taxon>
        <taxon>Dichomitus</taxon>
    </lineage>
</organism>
<dbReference type="AlphaFoldDB" id="A0A4Q9NR83"/>
<keyword evidence="1" id="KW-0012">Acyltransferase</keyword>
<dbReference type="Proteomes" id="UP000292082">
    <property type="component" value="Unassembled WGS sequence"/>
</dbReference>
<evidence type="ECO:0000313" key="1">
    <source>
        <dbReference type="EMBL" id="TBU53810.1"/>
    </source>
</evidence>
<dbReference type="PANTHER" id="PTHR43441">
    <property type="entry name" value="RIBOSOMAL-PROTEIN-SERINE ACETYLTRANSFERASE"/>
    <property type="match status" value="1"/>
</dbReference>